<dbReference type="InterPro" id="IPR008922">
    <property type="entry name" value="Di-copper_centre_dom_sf"/>
</dbReference>
<dbReference type="Gene3D" id="1.10.1280.10">
    <property type="entry name" value="Di-copper center containing domain from catechol oxidase"/>
    <property type="match status" value="2"/>
</dbReference>
<evidence type="ECO:0000313" key="5">
    <source>
        <dbReference type="Proteomes" id="UP001163046"/>
    </source>
</evidence>
<dbReference type="PANTHER" id="PTHR11474">
    <property type="entry name" value="TYROSINASE FAMILY MEMBER"/>
    <property type="match status" value="1"/>
</dbReference>
<comment type="caution">
    <text evidence="4">The sequence shown here is derived from an EMBL/GenBank/DDBJ whole genome shotgun (WGS) entry which is preliminary data.</text>
</comment>
<dbReference type="Pfam" id="PF00264">
    <property type="entry name" value="Tyrosinase"/>
    <property type="match status" value="2"/>
</dbReference>
<organism evidence="4 5">
    <name type="scientific">Desmophyllum pertusum</name>
    <dbReference type="NCBI Taxonomy" id="174260"/>
    <lineage>
        <taxon>Eukaryota</taxon>
        <taxon>Metazoa</taxon>
        <taxon>Cnidaria</taxon>
        <taxon>Anthozoa</taxon>
        <taxon>Hexacorallia</taxon>
        <taxon>Scleractinia</taxon>
        <taxon>Caryophylliina</taxon>
        <taxon>Caryophylliidae</taxon>
        <taxon>Desmophyllum</taxon>
    </lineage>
</organism>
<dbReference type="EMBL" id="MU826855">
    <property type="protein sequence ID" value="KAJ7370850.1"/>
    <property type="molecule type" value="Genomic_DNA"/>
</dbReference>
<sequence>MEGMQVDGPCGQKCICLDEMMEYCCRQRKNFPSMTRSERLRYVNTVIKLSTDRRYRREYNRIVGIHKRLFNKGIHTRQQFLPWHRWFLLLFENLLRKVDCRVTLPYWDWSLFSGAAFETGEDDIWSNKDWGLGGDGKRECVKDGRFSSAKKWSLELDLRANLHDTVHCRVGGTMCDHNSANAPEFFLHHAFIDKIWADWQEKSSAHRNAYFPRLPRDIRMKLAQFHPREYIDTLNMPHPKIDKFKRIPNLCGVSRSSPPAVQ</sequence>
<dbReference type="PANTHER" id="PTHR11474:SF126">
    <property type="entry name" value="TYROSINASE-LIKE PROTEIN TYR-1-RELATED"/>
    <property type="match status" value="1"/>
</dbReference>
<protein>
    <recommendedName>
        <fullName evidence="3">Tyrosinase copper-binding domain-containing protein</fullName>
    </recommendedName>
</protein>
<dbReference type="InterPro" id="IPR050316">
    <property type="entry name" value="Tyrosinase/Hemocyanin"/>
</dbReference>
<keyword evidence="5" id="KW-1185">Reference proteome</keyword>
<dbReference type="AlphaFoldDB" id="A0A9W9YWR8"/>
<evidence type="ECO:0000256" key="1">
    <source>
        <dbReference type="ARBA" id="ARBA00022723"/>
    </source>
</evidence>
<dbReference type="GO" id="GO:0046872">
    <property type="term" value="F:metal ion binding"/>
    <property type="evidence" value="ECO:0007669"/>
    <property type="project" value="UniProtKB-KW"/>
</dbReference>
<reference evidence="4" key="1">
    <citation type="submission" date="2023-01" db="EMBL/GenBank/DDBJ databases">
        <title>Genome assembly of the deep-sea coral Lophelia pertusa.</title>
        <authorList>
            <person name="Herrera S."/>
            <person name="Cordes E."/>
        </authorList>
    </citation>
    <scope>NUCLEOTIDE SEQUENCE</scope>
    <source>
        <strain evidence="4">USNM1676648</strain>
        <tissue evidence="4">Polyp</tissue>
    </source>
</reference>
<evidence type="ECO:0000256" key="2">
    <source>
        <dbReference type="ARBA" id="ARBA00023008"/>
    </source>
</evidence>
<dbReference type="PRINTS" id="PR00092">
    <property type="entry name" value="TYROSINASE"/>
</dbReference>
<dbReference type="Proteomes" id="UP001163046">
    <property type="component" value="Unassembled WGS sequence"/>
</dbReference>
<dbReference type="SUPFAM" id="SSF48056">
    <property type="entry name" value="Di-copper centre-containing domain"/>
    <property type="match status" value="1"/>
</dbReference>
<accession>A0A9W9YWR8</accession>
<gene>
    <name evidence="4" type="ORF">OS493_029394</name>
</gene>
<dbReference type="PROSITE" id="PS00497">
    <property type="entry name" value="TYROSINASE_1"/>
    <property type="match status" value="1"/>
</dbReference>
<dbReference type="InterPro" id="IPR002227">
    <property type="entry name" value="Tyrosinase_Cu-bd"/>
</dbReference>
<keyword evidence="1" id="KW-0479">Metal-binding</keyword>
<feature type="domain" description="Tyrosinase copper-binding" evidence="3">
    <location>
        <begin position="75"/>
        <end position="92"/>
    </location>
</feature>
<evidence type="ECO:0000313" key="4">
    <source>
        <dbReference type="EMBL" id="KAJ7370850.1"/>
    </source>
</evidence>
<dbReference type="GO" id="GO:0016491">
    <property type="term" value="F:oxidoreductase activity"/>
    <property type="evidence" value="ECO:0007669"/>
    <property type="project" value="InterPro"/>
</dbReference>
<evidence type="ECO:0000259" key="3">
    <source>
        <dbReference type="PROSITE" id="PS00497"/>
    </source>
</evidence>
<keyword evidence="2" id="KW-0186">Copper</keyword>
<name>A0A9W9YWR8_9CNID</name>
<dbReference type="OrthoDB" id="6132182at2759"/>
<proteinExistence type="predicted"/>